<dbReference type="CDD" id="cd10030">
    <property type="entry name" value="UDG-F4_TTUDGA_SPO1dp_like"/>
    <property type="match status" value="1"/>
</dbReference>
<keyword evidence="5" id="KW-0004">4Fe-4S</keyword>
<evidence type="ECO:0000256" key="10">
    <source>
        <dbReference type="ARBA" id="ARBA00023014"/>
    </source>
</evidence>
<proteinExistence type="inferred from homology"/>
<keyword evidence="8" id="KW-0378">Hydrolase</keyword>
<evidence type="ECO:0000313" key="15">
    <source>
        <dbReference type="Proteomes" id="UP000295783"/>
    </source>
</evidence>
<evidence type="ECO:0000259" key="13">
    <source>
        <dbReference type="SMART" id="SM00986"/>
    </source>
</evidence>
<organism evidence="14 15">
    <name type="scientific">Dongia mobilis</name>
    <dbReference type="NCBI Taxonomy" id="578943"/>
    <lineage>
        <taxon>Bacteria</taxon>
        <taxon>Pseudomonadati</taxon>
        <taxon>Pseudomonadota</taxon>
        <taxon>Alphaproteobacteria</taxon>
        <taxon>Rhodospirillales</taxon>
        <taxon>Dongiaceae</taxon>
        <taxon>Dongia</taxon>
    </lineage>
</organism>
<keyword evidence="6" id="KW-0479">Metal-binding</keyword>
<evidence type="ECO:0000256" key="12">
    <source>
        <dbReference type="SAM" id="MobiDB-lite"/>
    </source>
</evidence>
<dbReference type="OrthoDB" id="5290748at2"/>
<feature type="domain" description="Uracil-DNA glycosylase-like" evidence="13">
    <location>
        <begin position="141"/>
        <end position="293"/>
    </location>
</feature>
<dbReference type="EMBL" id="SNYW01000013">
    <property type="protein sequence ID" value="TDQ78478.1"/>
    <property type="molecule type" value="Genomic_DNA"/>
</dbReference>
<dbReference type="InterPro" id="IPR036895">
    <property type="entry name" value="Uracil-DNA_glycosylase-like_sf"/>
</dbReference>
<dbReference type="Gene3D" id="3.40.470.10">
    <property type="entry name" value="Uracil-DNA glycosylase-like domain"/>
    <property type="match status" value="1"/>
</dbReference>
<comment type="caution">
    <text evidence="14">The sequence shown here is derived from an EMBL/GenBank/DDBJ whole genome shotgun (WGS) entry which is preliminary data.</text>
</comment>
<dbReference type="SUPFAM" id="SSF52141">
    <property type="entry name" value="Uracil-DNA glycosylase-like"/>
    <property type="match status" value="1"/>
</dbReference>
<dbReference type="InterPro" id="IPR005273">
    <property type="entry name" value="Ura-DNA_glyco_family4"/>
</dbReference>
<dbReference type="RefSeq" id="WP_133614975.1">
    <property type="nucleotide sequence ID" value="NZ_SNYW01000013.1"/>
</dbReference>
<evidence type="ECO:0000256" key="11">
    <source>
        <dbReference type="ARBA" id="ARBA00023204"/>
    </source>
</evidence>
<sequence>MSSDGPFSDTHASIPDAASLDDAAALRLLSLYTAFGADAAIADEPQDRFSESARPEGNRPGPIAPRPATMREPAPPRQAEPRVPRSIPAGTGIGRGGGESQLAQSAREAARSAADLDALRAALLAFDGLAALRQRATNLVFADGNPEARVMLVGEAPGADEDRIGKPFVGVSGQLLDRMLAAIGLDRSRFYITNTCFWRPPGNRKPTEAELVAQAPFVSRHIELINPAILVLVGASAAHTLLGTQDGITRLRGRWFDYRSDGLARAIPALPIFHPAFLLRQPAQKRETWADLLKLKARLAALAMPA</sequence>
<dbReference type="GO" id="GO:0046872">
    <property type="term" value="F:metal ion binding"/>
    <property type="evidence" value="ECO:0007669"/>
    <property type="project" value="UniProtKB-KW"/>
</dbReference>
<dbReference type="GO" id="GO:0051539">
    <property type="term" value="F:4 iron, 4 sulfur cluster binding"/>
    <property type="evidence" value="ECO:0007669"/>
    <property type="project" value="UniProtKB-KW"/>
</dbReference>
<evidence type="ECO:0000256" key="3">
    <source>
        <dbReference type="ARBA" id="ARBA00012030"/>
    </source>
</evidence>
<evidence type="ECO:0000256" key="8">
    <source>
        <dbReference type="ARBA" id="ARBA00022801"/>
    </source>
</evidence>
<keyword evidence="9" id="KW-0408">Iron</keyword>
<dbReference type="InterPro" id="IPR051536">
    <property type="entry name" value="UDG_Type-4/5"/>
</dbReference>
<dbReference type="SMART" id="SM00986">
    <property type="entry name" value="UDG"/>
    <property type="match status" value="1"/>
</dbReference>
<gene>
    <name evidence="14" type="ORF">A8950_3533</name>
</gene>
<evidence type="ECO:0000256" key="6">
    <source>
        <dbReference type="ARBA" id="ARBA00022723"/>
    </source>
</evidence>
<evidence type="ECO:0000256" key="7">
    <source>
        <dbReference type="ARBA" id="ARBA00022763"/>
    </source>
</evidence>
<dbReference type="PANTHER" id="PTHR33693:SF1">
    <property type="entry name" value="TYPE-4 URACIL-DNA GLYCOSYLASE"/>
    <property type="match status" value="1"/>
</dbReference>
<dbReference type="AlphaFoldDB" id="A0A4R6WQ38"/>
<dbReference type="SMART" id="SM00987">
    <property type="entry name" value="UreE_C"/>
    <property type="match status" value="1"/>
</dbReference>
<feature type="region of interest" description="Disordered" evidence="12">
    <location>
        <begin position="42"/>
        <end position="106"/>
    </location>
</feature>
<feature type="compositionally biased region" description="Basic and acidic residues" evidence="12">
    <location>
        <begin position="45"/>
        <end position="57"/>
    </location>
</feature>
<evidence type="ECO:0000313" key="14">
    <source>
        <dbReference type="EMBL" id="TDQ78478.1"/>
    </source>
</evidence>
<dbReference type="Pfam" id="PF03167">
    <property type="entry name" value="UDG"/>
    <property type="match status" value="1"/>
</dbReference>
<keyword evidence="15" id="KW-1185">Reference proteome</keyword>
<comment type="similarity">
    <text evidence="2">Belongs to the uracil-DNA glycosylase (UDG) superfamily. Type 4 (UDGa) family.</text>
</comment>
<keyword evidence="11" id="KW-0234">DNA repair</keyword>
<evidence type="ECO:0000256" key="1">
    <source>
        <dbReference type="ARBA" id="ARBA00001400"/>
    </source>
</evidence>
<accession>A0A4R6WQ38</accession>
<evidence type="ECO:0000256" key="9">
    <source>
        <dbReference type="ARBA" id="ARBA00023004"/>
    </source>
</evidence>
<name>A0A4R6WQ38_9PROT</name>
<dbReference type="Proteomes" id="UP000295783">
    <property type="component" value="Unassembled WGS sequence"/>
</dbReference>
<comment type="catalytic activity">
    <reaction evidence="1">
        <text>Hydrolyzes single-stranded DNA or mismatched double-stranded DNA and polynucleotides, releasing free uracil.</text>
        <dbReference type="EC" id="3.2.2.27"/>
    </reaction>
</comment>
<dbReference type="PANTHER" id="PTHR33693">
    <property type="entry name" value="TYPE-5 URACIL-DNA GLYCOSYLASE"/>
    <property type="match status" value="1"/>
</dbReference>
<dbReference type="InterPro" id="IPR005122">
    <property type="entry name" value="Uracil-DNA_glycosylase-like"/>
</dbReference>
<dbReference type="GO" id="GO:0004844">
    <property type="term" value="F:uracil DNA N-glycosylase activity"/>
    <property type="evidence" value="ECO:0007669"/>
    <property type="project" value="UniProtKB-EC"/>
</dbReference>
<protein>
    <recommendedName>
        <fullName evidence="4">Type-4 uracil-DNA glycosylase</fullName>
        <ecNumber evidence="3">3.2.2.27</ecNumber>
    </recommendedName>
</protein>
<keyword evidence="10" id="KW-0411">Iron-sulfur</keyword>
<evidence type="ECO:0000256" key="5">
    <source>
        <dbReference type="ARBA" id="ARBA00022485"/>
    </source>
</evidence>
<evidence type="ECO:0000256" key="2">
    <source>
        <dbReference type="ARBA" id="ARBA00006521"/>
    </source>
</evidence>
<reference evidence="14 15" key="1">
    <citation type="submission" date="2019-03" db="EMBL/GenBank/DDBJ databases">
        <title>Genomic Encyclopedia of Type Strains, Phase III (KMG-III): the genomes of soil and plant-associated and newly described type strains.</title>
        <authorList>
            <person name="Whitman W."/>
        </authorList>
    </citation>
    <scope>NUCLEOTIDE SEQUENCE [LARGE SCALE GENOMIC DNA]</scope>
    <source>
        <strain evidence="14 15">CGMCC 1.7660</strain>
    </source>
</reference>
<dbReference type="NCBIfam" id="TIGR00758">
    <property type="entry name" value="UDG_fam4"/>
    <property type="match status" value="1"/>
</dbReference>
<evidence type="ECO:0000256" key="4">
    <source>
        <dbReference type="ARBA" id="ARBA00019403"/>
    </source>
</evidence>
<dbReference type="EC" id="3.2.2.27" evidence="3"/>
<keyword evidence="7" id="KW-0227">DNA damage</keyword>
<dbReference type="GO" id="GO:0006281">
    <property type="term" value="P:DNA repair"/>
    <property type="evidence" value="ECO:0007669"/>
    <property type="project" value="UniProtKB-KW"/>
</dbReference>